<feature type="domain" description="Polysaccharide export protein N-terminal" evidence="3">
    <location>
        <begin position="56"/>
        <end position="131"/>
    </location>
</feature>
<organism evidence="5 6">
    <name type="scientific">Sphingomonas naasensis</name>
    <dbReference type="NCBI Taxonomy" id="1344951"/>
    <lineage>
        <taxon>Bacteria</taxon>
        <taxon>Pseudomonadati</taxon>
        <taxon>Pseudomonadota</taxon>
        <taxon>Alphaproteobacteria</taxon>
        <taxon>Sphingomonadales</taxon>
        <taxon>Sphingomonadaceae</taxon>
        <taxon>Sphingomonas</taxon>
    </lineage>
</organism>
<evidence type="ECO:0000259" key="3">
    <source>
        <dbReference type="Pfam" id="PF02563"/>
    </source>
</evidence>
<protein>
    <submittedName>
        <fullName evidence="5">Polysaccharide export protein</fullName>
    </submittedName>
</protein>
<dbReference type="Gene3D" id="3.30.1950.10">
    <property type="entry name" value="wza like domain"/>
    <property type="match status" value="1"/>
</dbReference>
<dbReference type="EMBL" id="SRXU01000001">
    <property type="protein sequence ID" value="TGX46460.1"/>
    <property type="molecule type" value="Genomic_DNA"/>
</dbReference>
<feature type="chain" id="PRO_5020322969" evidence="2">
    <location>
        <begin position="21"/>
        <end position="244"/>
    </location>
</feature>
<gene>
    <name evidence="5" type="ORF">E5A74_04755</name>
</gene>
<evidence type="ECO:0000256" key="2">
    <source>
        <dbReference type="SAM" id="SignalP"/>
    </source>
</evidence>
<dbReference type="InterPro" id="IPR049712">
    <property type="entry name" value="Poly_export"/>
</dbReference>
<name>A0A4S1WW13_9SPHN</name>
<dbReference type="AlphaFoldDB" id="A0A4S1WW13"/>
<dbReference type="OrthoDB" id="8410640at2"/>
<dbReference type="GO" id="GO:0015159">
    <property type="term" value="F:polysaccharide transmembrane transporter activity"/>
    <property type="evidence" value="ECO:0007669"/>
    <property type="project" value="InterPro"/>
</dbReference>
<reference evidence="5 6" key="1">
    <citation type="submission" date="2019-04" db="EMBL/GenBank/DDBJ databases">
        <title>Sphingomonas psychrotolerans sp. nov., isolated from soil in the Tianshan Mountains, Xinjiang, China.</title>
        <authorList>
            <person name="Luo Y."/>
            <person name="Sheng H."/>
        </authorList>
    </citation>
    <scope>NUCLEOTIDE SEQUENCE [LARGE SCALE GENOMIC DNA]</scope>
    <source>
        <strain evidence="5 6">KIS18-15</strain>
    </source>
</reference>
<keyword evidence="1 2" id="KW-0732">Signal</keyword>
<evidence type="ECO:0000259" key="4">
    <source>
        <dbReference type="Pfam" id="PF10531"/>
    </source>
</evidence>
<dbReference type="PROSITE" id="PS51257">
    <property type="entry name" value="PROKAR_LIPOPROTEIN"/>
    <property type="match status" value="1"/>
</dbReference>
<dbReference type="Proteomes" id="UP000309848">
    <property type="component" value="Unassembled WGS sequence"/>
</dbReference>
<dbReference type="PANTHER" id="PTHR33619">
    <property type="entry name" value="POLYSACCHARIDE EXPORT PROTEIN GFCE-RELATED"/>
    <property type="match status" value="1"/>
</dbReference>
<accession>A0A4S1WW13</accession>
<proteinExistence type="predicted"/>
<keyword evidence="6" id="KW-1185">Reference proteome</keyword>
<evidence type="ECO:0000256" key="1">
    <source>
        <dbReference type="ARBA" id="ARBA00022729"/>
    </source>
</evidence>
<dbReference type="Pfam" id="PF10531">
    <property type="entry name" value="SLBB"/>
    <property type="match status" value="1"/>
</dbReference>
<dbReference type="InterPro" id="IPR003715">
    <property type="entry name" value="Poly_export_N"/>
</dbReference>
<dbReference type="PANTHER" id="PTHR33619:SF3">
    <property type="entry name" value="POLYSACCHARIDE EXPORT PROTEIN GFCE-RELATED"/>
    <property type="match status" value="1"/>
</dbReference>
<dbReference type="InterPro" id="IPR019554">
    <property type="entry name" value="Soluble_ligand-bd"/>
</dbReference>
<feature type="domain" description="Soluble ligand binding" evidence="4">
    <location>
        <begin position="138"/>
        <end position="189"/>
    </location>
</feature>
<evidence type="ECO:0000313" key="5">
    <source>
        <dbReference type="EMBL" id="TGX46460.1"/>
    </source>
</evidence>
<evidence type="ECO:0000313" key="6">
    <source>
        <dbReference type="Proteomes" id="UP000309848"/>
    </source>
</evidence>
<dbReference type="Pfam" id="PF02563">
    <property type="entry name" value="Poly_export"/>
    <property type="match status" value="1"/>
</dbReference>
<sequence length="244" mass="26410">MNFRVFAVALCCLMAGCAGPSPLGPVQTDGAQPSSRLSVVNASALPPPSRTDLVDQNRPYLIGPFDKLVIDVFGVPELSQKEFQTDAGGRISFPLAGVIEAAGKTPPEIEDVIEQRLRGRYVRDPQVTVNLKETVSQVITVDGAVREPGLYPVIGQMTLMRAVATAKGLSEFAKQEDVVIFRTVSGQRMAALYNLKAIRRGMYDDPQLYANDVVVVGESQARKLFRDALSVVPLLTTPLIIALQ</sequence>
<comment type="caution">
    <text evidence="5">The sequence shown here is derived from an EMBL/GenBank/DDBJ whole genome shotgun (WGS) entry which is preliminary data.</text>
</comment>
<feature type="signal peptide" evidence="2">
    <location>
        <begin position="1"/>
        <end position="20"/>
    </location>
</feature>